<protein>
    <submittedName>
        <fullName evidence="9">Carbohydrate ABC transporter membrane protein 1, CUT1 family</fullName>
    </submittedName>
</protein>
<comment type="subcellular location">
    <subcellularLocation>
        <location evidence="1 7">Cell membrane</location>
        <topology evidence="1 7">Multi-pass membrane protein</topology>
    </subcellularLocation>
</comment>
<dbReference type="GO" id="GO:0005886">
    <property type="term" value="C:plasma membrane"/>
    <property type="evidence" value="ECO:0007669"/>
    <property type="project" value="UniProtKB-SubCell"/>
</dbReference>
<keyword evidence="2 7" id="KW-0813">Transport</keyword>
<keyword evidence="10" id="KW-1185">Reference proteome</keyword>
<dbReference type="RefSeq" id="WP_090796463.1">
    <property type="nucleotide sequence ID" value="NZ_FMYI01000008.1"/>
</dbReference>
<feature type="transmembrane region" description="Helical" evidence="7">
    <location>
        <begin position="155"/>
        <end position="174"/>
    </location>
</feature>
<evidence type="ECO:0000256" key="7">
    <source>
        <dbReference type="RuleBase" id="RU363032"/>
    </source>
</evidence>
<organism evidence="9 10">
    <name type="scientific">Pelagirhabdus alkalitolerans</name>
    <dbReference type="NCBI Taxonomy" id="1612202"/>
    <lineage>
        <taxon>Bacteria</taxon>
        <taxon>Bacillati</taxon>
        <taxon>Bacillota</taxon>
        <taxon>Bacilli</taxon>
        <taxon>Bacillales</taxon>
        <taxon>Bacillaceae</taxon>
        <taxon>Pelagirhabdus</taxon>
    </lineage>
</organism>
<dbReference type="CDD" id="cd06261">
    <property type="entry name" value="TM_PBP2"/>
    <property type="match status" value="1"/>
</dbReference>
<keyword evidence="3" id="KW-1003">Cell membrane</keyword>
<comment type="similarity">
    <text evidence="7">Belongs to the binding-protein-dependent transport system permease family.</text>
</comment>
<dbReference type="InterPro" id="IPR035906">
    <property type="entry name" value="MetI-like_sf"/>
</dbReference>
<evidence type="ECO:0000313" key="10">
    <source>
        <dbReference type="Proteomes" id="UP000242949"/>
    </source>
</evidence>
<evidence type="ECO:0000256" key="4">
    <source>
        <dbReference type="ARBA" id="ARBA00022692"/>
    </source>
</evidence>
<evidence type="ECO:0000259" key="8">
    <source>
        <dbReference type="PROSITE" id="PS50928"/>
    </source>
</evidence>
<dbReference type="OrthoDB" id="9788108at2"/>
<dbReference type="InterPro" id="IPR051393">
    <property type="entry name" value="ABC_transporter_permease"/>
</dbReference>
<dbReference type="GO" id="GO:0055085">
    <property type="term" value="P:transmembrane transport"/>
    <property type="evidence" value="ECO:0007669"/>
    <property type="project" value="InterPro"/>
</dbReference>
<evidence type="ECO:0000313" key="9">
    <source>
        <dbReference type="EMBL" id="SDC42201.1"/>
    </source>
</evidence>
<dbReference type="Gene3D" id="1.10.3720.10">
    <property type="entry name" value="MetI-like"/>
    <property type="match status" value="1"/>
</dbReference>
<feature type="transmembrane region" description="Helical" evidence="7">
    <location>
        <begin position="20"/>
        <end position="39"/>
    </location>
</feature>
<evidence type="ECO:0000256" key="3">
    <source>
        <dbReference type="ARBA" id="ARBA00022475"/>
    </source>
</evidence>
<keyword evidence="4 7" id="KW-0812">Transmembrane</keyword>
<accession>A0A1G6LG47</accession>
<dbReference type="EMBL" id="FMYI01000008">
    <property type="protein sequence ID" value="SDC42201.1"/>
    <property type="molecule type" value="Genomic_DNA"/>
</dbReference>
<dbReference type="STRING" id="1612202.SAMN05421734_10871"/>
<proteinExistence type="inferred from homology"/>
<evidence type="ECO:0000256" key="5">
    <source>
        <dbReference type="ARBA" id="ARBA00022989"/>
    </source>
</evidence>
<dbReference type="PROSITE" id="PS50928">
    <property type="entry name" value="ABC_TM1"/>
    <property type="match status" value="1"/>
</dbReference>
<feature type="transmembrane region" description="Helical" evidence="7">
    <location>
        <begin position="210"/>
        <end position="231"/>
    </location>
</feature>
<name>A0A1G6LG47_9BACI</name>
<dbReference type="InterPro" id="IPR000515">
    <property type="entry name" value="MetI-like"/>
</dbReference>
<evidence type="ECO:0000256" key="6">
    <source>
        <dbReference type="ARBA" id="ARBA00023136"/>
    </source>
</evidence>
<reference evidence="10" key="1">
    <citation type="submission" date="2016-09" db="EMBL/GenBank/DDBJ databases">
        <authorList>
            <person name="Varghese N."/>
            <person name="Submissions S."/>
        </authorList>
    </citation>
    <scope>NUCLEOTIDE SEQUENCE [LARGE SCALE GENOMIC DNA]</scope>
    <source>
        <strain evidence="10">S5</strain>
    </source>
</reference>
<dbReference type="Pfam" id="PF00528">
    <property type="entry name" value="BPD_transp_1"/>
    <property type="match status" value="1"/>
</dbReference>
<dbReference type="PANTHER" id="PTHR30193">
    <property type="entry name" value="ABC TRANSPORTER PERMEASE PROTEIN"/>
    <property type="match status" value="1"/>
</dbReference>
<gene>
    <name evidence="9" type="ORF">SAMN05421734_10871</name>
</gene>
<feature type="domain" description="ABC transmembrane type-1" evidence="8">
    <location>
        <begin position="77"/>
        <end position="289"/>
    </location>
</feature>
<dbReference type="PANTHER" id="PTHR30193:SF44">
    <property type="entry name" value="LACTOSE TRANSPORT SYSTEM PERMEASE PROTEIN LACF"/>
    <property type="match status" value="1"/>
</dbReference>
<dbReference type="SUPFAM" id="SSF161098">
    <property type="entry name" value="MetI-like"/>
    <property type="match status" value="1"/>
</dbReference>
<feature type="transmembrane region" description="Helical" evidence="7">
    <location>
        <begin position="114"/>
        <end position="135"/>
    </location>
</feature>
<dbReference type="Proteomes" id="UP000242949">
    <property type="component" value="Unassembled WGS sequence"/>
</dbReference>
<sequence length="302" mass="33472">MEMKRISKHAKKGKAFLAPWLFLLPALAVIIAFYIVPIFESFAWSVLDYQLILGEGEFVGLDNFRYIFQDSLFWLALTNSIVFLLLVLPMNIFLPMILASLVNQKLRGVGAFRLFYYLPVVTPMVVAALMWGMLYTESGLIGRLVFQLGLFDRPTNLLMQTATALFAVSVITVWKGLGYYMMIYLSGLQSISDEIYEAADIDGASFIQKFFRITVPMLTPSVTLVSVMTIINGLKVFEEIALTTGGGPSGATTTLVMYIFDKFMDLDVSTASAAGIILLLLAVGGSLLQMRISKSKEEDLKG</sequence>
<feature type="transmembrane region" description="Helical" evidence="7">
    <location>
        <begin position="268"/>
        <end position="288"/>
    </location>
</feature>
<keyword evidence="6 7" id="KW-0472">Membrane</keyword>
<evidence type="ECO:0000256" key="1">
    <source>
        <dbReference type="ARBA" id="ARBA00004651"/>
    </source>
</evidence>
<evidence type="ECO:0000256" key="2">
    <source>
        <dbReference type="ARBA" id="ARBA00022448"/>
    </source>
</evidence>
<dbReference type="AlphaFoldDB" id="A0A1G6LG47"/>
<feature type="transmembrane region" description="Helical" evidence="7">
    <location>
        <begin position="72"/>
        <end position="102"/>
    </location>
</feature>
<keyword evidence="5 7" id="KW-1133">Transmembrane helix</keyword>